<reference evidence="2 3" key="1">
    <citation type="journal article" date="2023" name="Mol. Biol. Evol.">
        <title>Genomics of Secondarily Temperate Adaptation in the Only Non-Antarctic Icefish.</title>
        <authorList>
            <person name="Rivera-Colon A.G."/>
            <person name="Rayamajhi N."/>
            <person name="Minhas B.F."/>
            <person name="Madrigal G."/>
            <person name="Bilyk K.T."/>
            <person name="Yoon V."/>
            <person name="Hune M."/>
            <person name="Gregory S."/>
            <person name="Cheng C.H.C."/>
            <person name="Catchen J.M."/>
        </authorList>
    </citation>
    <scope>NUCLEOTIDE SEQUENCE [LARGE SCALE GENOMIC DNA]</scope>
    <source>
        <strain evidence="2">JC2023a</strain>
    </source>
</reference>
<evidence type="ECO:0000313" key="3">
    <source>
        <dbReference type="Proteomes" id="UP001335648"/>
    </source>
</evidence>
<protein>
    <submittedName>
        <fullName evidence="2">Uncharacterized protein</fullName>
    </submittedName>
</protein>
<gene>
    <name evidence="2" type="ORF">CesoFtcFv8_027738</name>
</gene>
<dbReference type="Proteomes" id="UP001335648">
    <property type="component" value="Unassembled WGS sequence"/>
</dbReference>
<dbReference type="EMBL" id="JAULUE010002069">
    <property type="protein sequence ID" value="KAK5875233.1"/>
    <property type="molecule type" value="Genomic_DNA"/>
</dbReference>
<organism evidence="2 3">
    <name type="scientific">Champsocephalus esox</name>
    <name type="common">pike icefish</name>
    <dbReference type="NCBI Taxonomy" id="159716"/>
    <lineage>
        <taxon>Eukaryota</taxon>
        <taxon>Metazoa</taxon>
        <taxon>Chordata</taxon>
        <taxon>Craniata</taxon>
        <taxon>Vertebrata</taxon>
        <taxon>Euteleostomi</taxon>
        <taxon>Actinopterygii</taxon>
        <taxon>Neopterygii</taxon>
        <taxon>Teleostei</taxon>
        <taxon>Neoteleostei</taxon>
        <taxon>Acanthomorphata</taxon>
        <taxon>Eupercaria</taxon>
        <taxon>Perciformes</taxon>
        <taxon>Notothenioidei</taxon>
        <taxon>Channichthyidae</taxon>
        <taxon>Champsocephalus</taxon>
    </lineage>
</organism>
<name>A0AAN8AW82_9TELE</name>
<evidence type="ECO:0000313" key="2">
    <source>
        <dbReference type="EMBL" id="KAK5875233.1"/>
    </source>
</evidence>
<dbReference type="AlphaFoldDB" id="A0AAN8AW82"/>
<keyword evidence="3" id="KW-1185">Reference proteome</keyword>
<proteinExistence type="predicted"/>
<sequence length="102" mass="11409">MRLFPCLCVEVWPSVYPSSYVPTCLRPSVPSSLSGCTTTAGNICGYRGNYGRAKHSEQWRTDELRHPTISPRISISPPSPNDQTWRETEEGGETLRNSEGHK</sequence>
<feature type="region of interest" description="Disordered" evidence="1">
    <location>
        <begin position="65"/>
        <end position="102"/>
    </location>
</feature>
<comment type="caution">
    <text evidence="2">The sequence shown here is derived from an EMBL/GenBank/DDBJ whole genome shotgun (WGS) entry which is preliminary data.</text>
</comment>
<accession>A0AAN8AW82</accession>
<evidence type="ECO:0000256" key="1">
    <source>
        <dbReference type="SAM" id="MobiDB-lite"/>
    </source>
</evidence>